<evidence type="ECO:0000313" key="2">
    <source>
        <dbReference type="Proteomes" id="UP000265520"/>
    </source>
</evidence>
<name>A0A392QP51_9FABA</name>
<proteinExistence type="predicted"/>
<evidence type="ECO:0000313" key="1">
    <source>
        <dbReference type="EMBL" id="MCI26173.1"/>
    </source>
</evidence>
<accession>A0A392QP51</accession>
<dbReference type="AlphaFoldDB" id="A0A392QP51"/>
<dbReference type="EMBL" id="LXQA010151687">
    <property type="protein sequence ID" value="MCI26173.1"/>
    <property type="molecule type" value="Genomic_DNA"/>
</dbReference>
<dbReference type="PANTHER" id="PTHR31479">
    <property type="entry name" value="ALPHA/BETA-HYDROLASES SUPERFAMILY PROTEIN"/>
    <property type="match status" value="1"/>
</dbReference>
<organism evidence="1 2">
    <name type="scientific">Trifolium medium</name>
    <dbReference type="NCBI Taxonomy" id="97028"/>
    <lineage>
        <taxon>Eukaryota</taxon>
        <taxon>Viridiplantae</taxon>
        <taxon>Streptophyta</taxon>
        <taxon>Embryophyta</taxon>
        <taxon>Tracheophyta</taxon>
        <taxon>Spermatophyta</taxon>
        <taxon>Magnoliopsida</taxon>
        <taxon>eudicotyledons</taxon>
        <taxon>Gunneridae</taxon>
        <taxon>Pentapetalae</taxon>
        <taxon>rosids</taxon>
        <taxon>fabids</taxon>
        <taxon>Fabales</taxon>
        <taxon>Fabaceae</taxon>
        <taxon>Papilionoideae</taxon>
        <taxon>50 kb inversion clade</taxon>
        <taxon>NPAAA clade</taxon>
        <taxon>Hologalegina</taxon>
        <taxon>IRL clade</taxon>
        <taxon>Trifolieae</taxon>
        <taxon>Trifolium</taxon>
    </lineage>
</organism>
<keyword evidence="2" id="KW-1185">Reference proteome</keyword>
<comment type="caution">
    <text evidence="1">The sequence shown here is derived from an EMBL/GenBank/DDBJ whole genome shotgun (WGS) entry which is preliminary data.</text>
</comment>
<protein>
    <submittedName>
        <fullName evidence="1">GDSL esterase/lipase</fullName>
    </submittedName>
</protein>
<reference evidence="1 2" key="1">
    <citation type="journal article" date="2018" name="Front. Plant Sci.">
        <title>Red Clover (Trifolium pratense) and Zigzag Clover (T. medium) - A Picture of Genomic Similarities and Differences.</title>
        <authorList>
            <person name="Dluhosova J."/>
            <person name="Istvanek J."/>
            <person name="Nedelnik J."/>
            <person name="Repkova J."/>
        </authorList>
    </citation>
    <scope>NUCLEOTIDE SEQUENCE [LARGE SCALE GENOMIC DNA]</scope>
    <source>
        <strain evidence="2">cv. 10/8</strain>
        <tissue evidence="1">Leaf</tissue>
    </source>
</reference>
<sequence>MIKAGVSIVMNSGSSSYDSFSALSVWIPNLFVNPSDYICSAYVEYFEHRRQMEEIGAGRIEKIATQNSFGSLMRSAFGKDSEPLHLIPSAILTVNLTPQQNGHGLDQWWKPDLRLKSELHKYNYE</sequence>
<dbReference type="PANTHER" id="PTHR31479:SF2">
    <property type="entry name" value="ALPHA_BETA-HYDROLASES SUPERFAMILY PROTEIN"/>
    <property type="match status" value="1"/>
</dbReference>
<dbReference type="Proteomes" id="UP000265520">
    <property type="component" value="Unassembled WGS sequence"/>
</dbReference>